<dbReference type="GO" id="GO:0005886">
    <property type="term" value="C:plasma membrane"/>
    <property type="evidence" value="ECO:0007669"/>
    <property type="project" value="UniProtKB-SubCell"/>
</dbReference>
<evidence type="ECO:0000256" key="5">
    <source>
        <dbReference type="ARBA" id="ARBA00023136"/>
    </source>
</evidence>
<keyword evidence="5 7" id="KW-0472">Membrane</keyword>
<dbReference type="InterPro" id="IPR050445">
    <property type="entry name" value="Bact_polysacc_biosynth/exp"/>
</dbReference>
<organism evidence="10 11">
    <name type="scientific">Sphingobium phenoxybenzoativorans</name>
    <dbReference type="NCBI Taxonomy" id="1592790"/>
    <lineage>
        <taxon>Bacteria</taxon>
        <taxon>Pseudomonadati</taxon>
        <taxon>Pseudomonadota</taxon>
        <taxon>Alphaproteobacteria</taxon>
        <taxon>Sphingomonadales</taxon>
        <taxon>Sphingomonadaceae</taxon>
        <taxon>Sphingobium</taxon>
    </lineage>
</organism>
<keyword evidence="4 7" id="KW-1133">Transmembrane helix</keyword>
<feature type="domain" description="Tyrosine-protein kinase G-rich" evidence="9">
    <location>
        <begin position="341"/>
        <end position="413"/>
    </location>
</feature>
<evidence type="ECO:0000256" key="1">
    <source>
        <dbReference type="ARBA" id="ARBA00004651"/>
    </source>
</evidence>
<gene>
    <name evidence="10" type="ORF">KFK14_22340</name>
</gene>
<keyword evidence="11" id="KW-1185">Reference proteome</keyword>
<feature type="coiled-coil region" evidence="6">
    <location>
        <begin position="333"/>
        <end position="360"/>
    </location>
</feature>
<feature type="domain" description="Polysaccharide chain length determinant N-terminal" evidence="8">
    <location>
        <begin position="3"/>
        <end position="88"/>
    </location>
</feature>
<dbReference type="AlphaFoldDB" id="A0A975K707"/>
<reference evidence="10" key="1">
    <citation type="submission" date="2021-04" db="EMBL/GenBank/DDBJ databases">
        <title>Isolation of p-tert-butylphenol degrading bacteria Sphingobium phenoxybenzoativorans Tas13 from active sludge.</title>
        <authorList>
            <person name="Li Y."/>
        </authorList>
    </citation>
    <scope>NUCLEOTIDE SEQUENCE</scope>
    <source>
        <strain evidence="10">Tas13</strain>
    </source>
</reference>
<sequence>MTISNILRLLLARRLLITGLAIFGVLLAALYLYLTVPIFQSTATVVLDVRAPETVGQQSVVDQLSSDYLLTQEDILKSKRVARQVVDEKGLAQSPGLAQAYGWTPKDGSVAEYLADNLQYQLEVGSGVVNSRVISISFSSSDSEFAASMANAFADAYADVTLQLQDQPARKTVDSYTKQMQALSAQLEASQAKLAAKEKSLAIVASKGESDADTVRLDALSSQLAVVQAQNAMAQSRTGGQSLPDTLANPVVAGLQSQIAQLEGQRLQMAQANGPNHPAYLQLTNQINGLRTELAKQEGIIRRSTAASSAQAGATVAQLRSAVAAQRGVVIESRAAKNEVAVLEQDVNNLKMLYDQMAARKAQLKVLGDTAQTNVSILSRAVPSAKPVSPRRTLSIVLGLIGGLTLGIIIAVLLELMDRRLRQSEDLERWLGIRDLGSISHGGGKRMQLPRPIAGLLPGS</sequence>
<comment type="subcellular location">
    <subcellularLocation>
        <location evidence="1">Cell membrane</location>
        <topology evidence="1">Multi-pass membrane protein</topology>
    </subcellularLocation>
</comment>
<dbReference type="PANTHER" id="PTHR32309">
    <property type="entry name" value="TYROSINE-PROTEIN KINASE"/>
    <property type="match status" value="1"/>
</dbReference>
<evidence type="ECO:0000256" key="2">
    <source>
        <dbReference type="ARBA" id="ARBA00022475"/>
    </source>
</evidence>
<dbReference type="RefSeq" id="WP_212609181.1">
    <property type="nucleotide sequence ID" value="NZ_CP073910.1"/>
</dbReference>
<dbReference type="InterPro" id="IPR003856">
    <property type="entry name" value="LPS_length_determ_N"/>
</dbReference>
<dbReference type="EMBL" id="CP073910">
    <property type="protein sequence ID" value="QUT05657.1"/>
    <property type="molecule type" value="Genomic_DNA"/>
</dbReference>
<evidence type="ECO:0000259" key="9">
    <source>
        <dbReference type="Pfam" id="PF13807"/>
    </source>
</evidence>
<dbReference type="Proteomes" id="UP000681425">
    <property type="component" value="Chromosome"/>
</dbReference>
<evidence type="ECO:0008006" key="12">
    <source>
        <dbReference type="Google" id="ProtNLM"/>
    </source>
</evidence>
<keyword evidence="6" id="KW-0175">Coiled coil</keyword>
<evidence type="ECO:0000259" key="8">
    <source>
        <dbReference type="Pfam" id="PF02706"/>
    </source>
</evidence>
<dbReference type="PANTHER" id="PTHR32309:SF13">
    <property type="entry name" value="FERRIC ENTEROBACTIN TRANSPORT PROTEIN FEPE"/>
    <property type="match status" value="1"/>
</dbReference>
<proteinExistence type="predicted"/>
<evidence type="ECO:0000256" key="7">
    <source>
        <dbReference type="SAM" id="Phobius"/>
    </source>
</evidence>
<name>A0A975K707_9SPHN</name>
<evidence type="ECO:0000256" key="4">
    <source>
        <dbReference type="ARBA" id="ARBA00022989"/>
    </source>
</evidence>
<accession>A0A975K707</accession>
<dbReference type="Pfam" id="PF02706">
    <property type="entry name" value="Wzz"/>
    <property type="match status" value="1"/>
</dbReference>
<protein>
    <recommendedName>
        <fullName evidence="12">Chain length determinant protein EpsF</fullName>
    </recommendedName>
</protein>
<feature type="transmembrane region" description="Helical" evidence="7">
    <location>
        <begin position="394"/>
        <end position="414"/>
    </location>
</feature>
<evidence type="ECO:0000256" key="3">
    <source>
        <dbReference type="ARBA" id="ARBA00022692"/>
    </source>
</evidence>
<feature type="coiled-coil region" evidence="6">
    <location>
        <begin position="173"/>
        <end position="200"/>
    </location>
</feature>
<evidence type="ECO:0000256" key="6">
    <source>
        <dbReference type="SAM" id="Coils"/>
    </source>
</evidence>
<keyword evidence="3 7" id="KW-0812">Transmembrane</keyword>
<dbReference type="GO" id="GO:0004713">
    <property type="term" value="F:protein tyrosine kinase activity"/>
    <property type="evidence" value="ECO:0007669"/>
    <property type="project" value="TreeGrafter"/>
</dbReference>
<evidence type="ECO:0000313" key="10">
    <source>
        <dbReference type="EMBL" id="QUT05657.1"/>
    </source>
</evidence>
<keyword evidence="2" id="KW-1003">Cell membrane</keyword>
<dbReference type="KEGG" id="spph:KFK14_22340"/>
<dbReference type="Pfam" id="PF13807">
    <property type="entry name" value="GNVR"/>
    <property type="match status" value="1"/>
</dbReference>
<feature type="transmembrane region" description="Helical" evidence="7">
    <location>
        <begin position="12"/>
        <end position="34"/>
    </location>
</feature>
<dbReference type="InterPro" id="IPR032807">
    <property type="entry name" value="GNVR"/>
</dbReference>
<evidence type="ECO:0000313" key="11">
    <source>
        <dbReference type="Proteomes" id="UP000681425"/>
    </source>
</evidence>